<keyword evidence="3" id="KW-1185">Reference proteome</keyword>
<feature type="region of interest" description="Disordered" evidence="1">
    <location>
        <begin position="1"/>
        <end position="55"/>
    </location>
</feature>
<accession>A0AA36CAY4</accession>
<organism evidence="2 3">
    <name type="scientific">Mesorhabditis spiculigera</name>
    <dbReference type="NCBI Taxonomy" id="96644"/>
    <lineage>
        <taxon>Eukaryota</taxon>
        <taxon>Metazoa</taxon>
        <taxon>Ecdysozoa</taxon>
        <taxon>Nematoda</taxon>
        <taxon>Chromadorea</taxon>
        <taxon>Rhabditida</taxon>
        <taxon>Rhabditina</taxon>
        <taxon>Rhabditomorpha</taxon>
        <taxon>Rhabditoidea</taxon>
        <taxon>Rhabditidae</taxon>
        <taxon>Mesorhabditinae</taxon>
        <taxon>Mesorhabditis</taxon>
    </lineage>
</organism>
<evidence type="ECO:0000313" key="3">
    <source>
        <dbReference type="Proteomes" id="UP001177023"/>
    </source>
</evidence>
<dbReference type="Proteomes" id="UP001177023">
    <property type="component" value="Unassembled WGS sequence"/>
</dbReference>
<reference evidence="2" key="1">
    <citation type="submission" date="2023-06" db="EMBL/GenBank/DDBJ databases">
        <authorList>
            <person name="Delattre M."/>
        </authorList>
    </citation>
    <scope>NUCLEOTIDE SEQUENCE</scope>
    <source>
        <strain evidence="2">AF72</strain>
    </source>
</reference>
<comment type="caution">
    <text evidence="2">The sequence shown here is derived from an EMBL/GenBank/DDBJ whole genome shotgun (WGS) entry which is preliminary data.</text>
</comment>
<feature type="non-terminal residue" evidence="2">
    <location>
        <position position="110"/>
    </location>
</feature>
<gene>
    <name evidence="2" type="ORF">MSPICULIGERA_LOCUS3725</name>
</gene>
<dbReference type="EMBL" id="CATQJA010000957">
    <property type="protein sequence ID" value="CAJ0565064.1"/>
    <property type="molecule type" value="Genomic_DNA"/>
</dbReference>
<proteinExistence type="predicted"/>
<evidence type="ECO:0000256" key="1">
    <source>
        <dbReference type="SAM" id="MobiDB-lite"/>
    </source>
</evidence>
<protein>
    <submittedName>
        <fullName evidence="2">Uncharacterized protein</fullName>
    </submittedName>
</protein>
<evidence type="ECO:0000313" key="2">
    <source>
        <dbReference type="EMBL" id="CAJ0565064.1"/>
    </source>
</evidence>
<sequence>MTKATAHSEVEGGTGRTRRATKATAGGKGSYTAHKIPKGSKAQNKCEPSGSTNPRIHRHISIMNCDEATMTDLLSAIVGLYKKHNTPYLRTALQASFGIAMGLAETERKT</sequence>
<name>A0AA36CAY4_9BILA</name>
<dbReference type="AlphaFoldDB" id="A0AA36CAY4"/>
<feature type="compositionally biased region" description="Basic and acidic residues" evidence="1">
    <location>
        <begin position="1"/>
        <end position="10"/>
    </location>
</feature>